<reference evidence="16" key="1">
    <citation type="journal article" date="2020" name="mSystems">
        <title>Genome- and Community-Level Interaction Insights into Carbon Utilization and Element Cycling Functions of Hydrothermarchaeota in Hydrothermal Sediment.</title>
        <authorList>
            <person name="Zhou Z."/>
            <person name="Liu Y."/>
            <person name="Xu W."/>
            <person name="Pan J."/>
            <person name="Luo Z.H."/>
            <person name="Li M."/>
        </authorList>
    </citation>
    <scope>NUCLEOTIDE SEQUENCE [LARGE SCALE GENOMIC DNA]</scope>
    <source>
        <strain evidence="16">HyVt-501</strain>
    </source>
</reference>
<evidence type="ECO:0000256" key="5">
    <source>
        <dbReference type="ARBA" id="ARBA00022723"/>
    </source>
</evidence>
<dbReference type="GO" id="GO:0000049">
    <property type="term" value="F:tRNA binding"/>
    <property type="evidence" value="ECO:0007669"/>
    <property type="project" value="UniProtKB-KW"/>
</dbReference>
<name>A0A7C5L661_AQUAO</name>
<feature type="binding site" evidence="12">
    <location>
        <position position="563"/>
    </location>
    <ligand>
        <name>Zn(2+)</name>
        <dbReference type="ChEBI" id="CHEBI:29105"/>
    </ligand>
</feature>
<dbReference type="InterPro" id="IPR023033">
    <property type="entry name" value="Ala_tRNA_ligase_euk/bac"/>
</dbReference>
<dbReference type="Gene3D" id="2.40.30.130">
    <property type="match status" value="1"/>
</dbReference>
<dbReference type="InterPro" id="IPR018163">
    <property type="entry name" value="Thr/Ala-tRNA-synth_IIc_edit"/>
</dbReference>
<dbReference type="Gene3D" id="3.30.54.20">
    <property type="match status" value="1"/>
</dbReference>
<dbReference type="InterPro" id="IPR002318">
    <property type="entry name" value="Ala-tRNA-lgiase_IIc"/>
</dbReference>
<dbReference type="FunFam" id="3.30.930.10:FF:000004">
    <property type="entry name" value="Alanine--tRNA ligase"/>
    <property type="match status" value="1"/>
</dbReference>
<dbReference type="GO" id="GO:0002161">
    <property type="term" value="F:aminoacyl-tRNA deacylase activity"/>
    <property type="evidence" value="ECO:0007669"/>
    <property type="project" value="TreeGrafter"/>
</dbReference>
<evidence type="ECO:0000256" key="1">
    <source>
        <dbReference type="ARBA" id="ARBA00004496"/>
    </source>
</evidence>
<dbReference type="Gene3D" id="3.30.930.10">
    <property type="entry name" value="Bira Bifunctional Protein, Domain 2"/>
    <property type="match status" value="1"/>
</dbReference>
<gene>
    <name evidence="12 16" type="primary">alaS</name>
    <name evidence="16" type="ORF">ENJ61_08900</name>
</gene>
<proteinExistence type="inferred from homology"/>
<keyword evidence="6 12" id="KW-0547">Nucleotide-binding</keyword>
<feature type="domain" description="Alanyl-transfer RNA synthetases family profile" evidence="15">
    <location>
        <begin position="3"/>
        <end position="704"/>
    </location>
</feature>
<evidence type="ECO:0000256" key="2">
    <source>
        <dbReference type="ARBA" id="ARBA00008226"/>
    </source>
</evidence>
<feature type="binding site" evidence="12">
    <location>
        <position position="559"/>
    </location>
    <ligand>
        <name>Zn(2+)</name>
        <dbReference type="ChEBI" id="CHEBI:29105"/>
    </ligand>
</feature>
<dbReference type="PROSITE" id="PS50860">
    <property type="entry name" value="AA_TRNA_LIGASE_II_ALA"/>
    <property type="match status" value="1"/>
</dbReference>
<keyword evidence="10 12" id="KW-0648">Protein biosynthesis</keyword>
<evidence type="ECO:0000256" key="12">
    <source>
        <dbReference type="HAMAP-Rule" id="MF_00036"/>
    </source>
</evidence>
<evidence type="ECO:0000256" key="9">
    <source>
        <dbReference type="ARBA" id="ARBA00022884"/>
    </source>
</evidence>
<organism evidence="16">
    <name type="scientific">Aquifex aeolicus</name>
    <dbReference type="NCBI Taxonomy" id="63363"/>
    <lineage>
        <taxon>Bacteria</taxon>
        <taxon>Pseudomonadati</taxon>
        <taxon>Aquificota</taxon>
        <taxon>Aquificia</taxon>
        <taxon>Aquificales</taxon>
        <taxon>Aquificaceae</taxon>
        <taxon>Aquifex</taxon>
    </lineage>
</organism>
<dbReference type="SUPFAM" id="SSF55186">
    <property type="entry name" value="ThrRS/AlaRS common domain"/>
    <property type="match status" value="1"/>
</dbReference>
<dbReference type="AlphaFoldDB" id="A0A7C5L661"/>
<comment type="cofactor">
    <cofactor evidence="12">
        <name>Zn(2+)</name>
        <dbReference type="ChEBI" id="CHEBI:29105"/>
    </cofactor>
    <text evidence="12">Binds 1 zinc ion per subunit.</text>
</comment>
<evidence type="ECO:0000256" key="11">
    <source>
        <dbReference type="ARBA" id="ARBA00023146"/>
    </source>
</evidence>
<evidence type="ECO:0000256" key="8">
    <source>
        <dbReference type="ARBA" id="ARBA00022840"/>
    </source>
</evidence>
<dbReference type="HAMAP" id="MF_00036_B">
    <property type="entry name" value="Ala_tRNA_synth_B"/>
    <property type="match status" value="1"/>
</dbReference>
<dbReference type="FunFam" id="3.10.310.40:FF:000001">
    <property type="entry name" value="Alanine--tRNA ligase"/>
    <property type="match status" value="1"/>
</dbReference>
<evidence type="ECO:0000256" key="3">
    <source>
        <dbReference type="ARBA" id="ARBA00022555"/>
    </source>
</evidence>
<comment type="similarity">
    <text evidence="2 12">Belongs to the class-II aminoacyl-tRNA synthetase family.</text>
</comment>
<dbReference type="SUPFAM" id="SSF101353">
    <property type="entry name" value="Putative anticodon-binding domain of alanyl-tRNA synthetase (AlaRS)"/>
    <property type="match status" value="1"/>
</dbReference>
<dbReference type="Gene3D" id="3.10.310.40">
    <property type="match status" value="1"/>
</dbReference>
<keyword evidence="11 12" id="KW-0030">Aminoacyl-tRNA synthetase</keyword>
<dbReference type="InterPro" id="IPR045864">
    <property type="entry name" value="aa-tRNA-synth_II/BPL/LPL"/>
</dbReference>
<keyword evidence="3 12" id="KW-0820">tRNA-binding</keyword>
<dbReference type="EC" id="6.1.1.7" evidence="12"/>
<dbReference type="InterPro" id="IPR003156">
    <property type="entry name" value="DHHA1_dom"/>
</dbReference>
<dbReference type="SMART" id="SM00863">
    <property type="entry name" value="tRNA_SAD"/>
    <property type="match status" value="1"/>
</dbReference>
<keyword evidence="12" id="KW-0963">Cytoplasm</keyword>
<dbReference type="GO" id="GO:0005829">
    <property type="term" value="C:cytosol"/>
    <property type="evidence" value="ECO:0007669"/>
    <property type="project" value="TreeGrafter"/>
</dbReference>
<dbReference type="InterPro" id="IPR018165">
    <property type="entry name" value="Ala-tRNA-synth_IIc_core"/>
</dbReference>
<feature type="binding site" evidence="12">
    <location>
        <position position="665"/>
    </location>
    <ligand>
        <name>Zn(2+)</name>
        <dbReference type="ChEBI" id="CHEBI:29105"/>
    </ligand>
</feature>
<feature type="coiled-coil region" evidence="13">
    <location>
        <begin position="720"/>
        <end position="754"/>
    </location>
</feature>
<dbReference type="InterPro" id="IPR018164">
    <property type="entry name" value="Ala-tRNA-synth_IIc_N"/>
</dbReference>
<dbReference type="FunFam" id="2.40.30.130:FF:000001">
    <property type="entry name" value="Alanine--tRNA ligase"/>
    <property type="match status" value="1"/>
</dbReference>
<dbReference type="PANTHER" id="PTHR11777">
    <property type="entry name" value="ALANYL-TRNA SYNTHETASE"/>
    <property type="match status" value="1"/>
</dbReference>
<evidence type="ECO:0000256" key="7">
    <source>
        <dbReference type="ARBA" id="ARBA00022833"/>
    </source>
</evidence>
<dbReference type="InterPro" id="IPR009000">
    <property type="entry name" value="Transl_B-barrel_sf"/>
</dbReference>
<dbReference type="FunFam" id="3.30.980.10:FF:000004">
    <property type="entry name" value="Alanine--tRNA ligase, cytoplasmic"/>
    <property type="match status" value="1"/>
</dbReference>
<dbReference type="SUPFAM" id="SSF50447">
    <property type="entry name" value="Translation proteins"/>
    <property type="match status" value="1"/>
</dbReference>
<dbReference type="Pfam" id="PF02272">
    <property type="entry name" value="DHHA1"/>
    <property type="match status" value="1"/>
</dbReference>
<comment type="subcellular location">
    <subcellularLocation>
        <location evidence="1 12">Cytoplasm</location>
    </subcellularLocation>
</comment>
<dbReference type="GO" id="GO:0004813">
    <property type="term" value="F:alanine-tRNA ligase activity"/>
    <property type="evidence" value="ECO:0007669"/>
    <property type="project" value="UniProtKB-UniRule"/>
</dbReference>
<evidence type="ECO:0000313" key="16">
    <source>
        <dbReference type="EMBL" id="HHJ65005.1"/>
    </source>
</evidence>
<feature type="compositionally biased region" description="Gly residues" evidence="14">
    <location>
        <begin position="833"/>
        <end position="850"/>
    </location>
</feature>
<dbReference type="EMBL" id="DRNB01000333">
    <property type="protein sequence ID" value="HHJ65005.1"/>
    <property type="molecule type" value="Genomic_DNA"/>
</dbReference>
<keyword evidence="8 12" id="KW-0067">ATP-binding</keyword>
<comment type="function">
    <text evidence="12">Catalyzes the attachment of alanine to tRNA(Ala) in a two-step reaction: alanine is first activated by ATP to form Ala-AMP and then transferred to the acceptor end of tRNA(Ala). Also edits incorrectly charged Ser-tRNA(Ala) and Gly-tRNA(Ala) via its editing domain.</text>
</comment>
<comment type="caution">
    <text evidence="16">The sequence shown here is derived from an EMBL/GenBank/DDBJ whole genome shotgun (WGS) entry which is preliminary data.</text>
</comment>
<keyword evidence="7 12" id="KW-0862">Zinc</keyword>
<sequence length="876" mass="99600">MSLGTNEIRELFLSFFERKGHTRVKSASLVPESDPTLLFVNAGMVPFKNVFLGLEKRPYTRAVSCQKCLRVSGKHNDLEQVGYTSRHHTFFEMLGNFSFGDYFKEEAIEYAWEFVTEVLRLPPEKLYVSVYEEDEEAFRIWSEGIGFPAQRIWRLGKEDNFWQMGDTGPCGPSSELYVDRGEEYEGEERYLEIWNLVFMQFNRDEKGRLTPLPSPNIDTGMGLERIASVLQNTKTNYEIDVIYPLVRFGEEISGVSYGRSFEGDVALRVIADHLRALTFAISDGVIPSNEGRGYVIRRILRRALRFGYKLGVEDPFLYRGIDVVVDLMRDPYPELEISREFVRGVVRGEEERFIRTLRTGLQEIEEMISRAKEEGRSILTGEEVFRAYDTFGFPLDLVEEIAREKGLGIDMEGFQREMEAQRERARRHFKIEARKVKPVYTKLKEEGKRSLFVGYTRYDCETQVIALVKGEEQVGELGEGEEGEVLLRETPFYPEGGGQVGDTGVVETDRALFRVEDTLSPVEGIIVHRGRVLKGKLSVGDQVVARIDRERREDIMRNHTATHLLHAALRNVLGEHVRQAGSLVADEYLRFDFTHFSALSREELAEVERLVNEKIRENLEVRVEETDYQAAIRSGAVAIFEEKYGEKVRVISAGDFSRELCGGTHVRRTGDIGYFKITSESSVGAGMRRITARTGRWAVDYSLREHFLLEDAGALLNAKAEEVPDKIAALREELKEKEREIARLRQELLKHSVETLVRSEPAGDFTLFWGMFRDVSPEDLRNIADLLRRRTGRDVVFLVSERNGKLSTVVAVSREITDRVRADEIIRKVSKALGGGGGGRPDMAQGGGTDPSGFEEAVRLLREILTARSGSLSGEL</sequence>
<comment type="domain">
    <text evidence="12">Consists of three domains; the N-terminal catalytic domain, the editing domain and the C-terminal C-Ala domain. The editing domain removes incorrectly charged amino acids, while the C-Ala domain, along with tRNA(Ala), serves as a bridge to cooperatively bring together the editing and aminoacylation centers thus stimulating deacylation of misacylated tRNAs.</text>
</comment>
<dbReference type="PANTHER" id="PTHR11777:SF9">
    <property type="entry name" value="ALANINE--TRNA LIGASE, CYTOPLASMIC"/>
    <property type="match status" value="1"/>
</dbReference>
<dbReference type="Proteomes" id="UP000885792">
    <property type="component" value="Unassembled WGS sequence"/>
</dbReference>
<dbReference type="InterPro" id="IPR012947">
    <property type="entry name" value="tRNA_SAD"/>
</dbReference>
<dbReference type="SUPFAM" id="SSF55681">
    <property type="entry name" value="Class II aaRS and biotin synthetases"/>
    <property type="match status" value="1"/>
</dbReference>
<keyword evidence="9 12" id="KW-0694">RNA-binding</keyword>
<dbReference type="FunFam" id="3.30.54.20:FF:000001">
    <property type="entry name" value="Alanine--tRNA ligase"/>
    <property type="match status" value="1"/>
</dbReference>
<evidence type="ECO:0000259" key="15">
    <source>
        <dbReference type="PROSITE" id="PS50860"/>
    </source>
</evidence>
<dbReference type="Gene3D" id="6.10.250.550">
    <property type="match status" value="1"/>
</dbReference>
<evidence type="ECO:0000256" key="4">
    <source>
        <dbReference type="ARBA" id="ARBA00022598"/>
    </source>
</evidence>
<comment type="catalytic activity">
    <reaction evidence="12">
        <text>tRNA(Ala) + L-alanine + ATP = L-alanyl-tRNA(Ala) + AMP + diphosphate</text>
        <dbReference type="Rhea" id="RHEA:12540"/>
        <dbReference type="Rhea" id="RHEA-COMP:9657"/>
        <dbReference type="Rhea" id="RHEA-COMP:9923"/>
        <dbReference type="ChEBI" id="CHEBI:30616"/>
        <dbReference type="ChEBI" id="CHEBI:33019"/>
        <dbReference type="ChEBI" id="CHEBI:57972"/>
        <dbReference type="ChEBI" id="CHEBI:78442"/>
        <dbReference type="ChEBI" id="CHEBI:78497"/>
        <dbReference type="ChEBI" id="CHEBI:456215"/>
        <dbReference type="EC" id="6.1.1.7"/>
    </reaction>
</comment>
<accession>A0A7C5L661</accession>
<dbReference type="InterPro" id="IPR050058">
    <property type="entry name" value="Ala-tRNA_ligase"/>
</dbReference>
<evidence type="ECO:0000256" key="14">
    <source>
        <dbReference type="SAM" id="MobiDB-lite"/>
    </source>
</evidence>
<dbReference type="GO" id="GO:0008270">
    <property type="term" value="F:zinc ion binding"/>
    <property type="evidence" value="ECO:0007669"/>
    <property type="project" value="UniProtKB-UniRule"/>
</dbReference>
<dbReference type="PRINTS" id="PR00980">
    <property type="entry name" value="TRNASYNTHALA"/>
</dbReference>
<dbReference type="Pfam" id="PF01411">
    <property type="entry name" value="tRNA-synt_2c"/>
    <property type="match status" value="1"/>
</dbReference>
<dbReference type="InterPro" id="IPR018162">
    <property type="entry name" value="Ala-tRNA-ligase_IIc_anticod-bd"/>
</dbReference>
<dbReference type="GO" id="GO:0005524">
    <property type="term" value="F:ATP binding"/>
    <property type="evidence" value="ECO:0007669"/>
    <property type="project" value="UniProtKB-UniRule"/>
</dbReference>
<keyword evidence="5 12" id="KW-0479">Metal-binding</keyword>
<dbReference type="Pfam" id="PF07973">
    <property type="entry name" value="tRNA_SAD"/>
    <property type="match status" value="1"/>
</dbReference>
<evidence type="ECO:0000256" key="6">
    <source>
        <dbReference type="ARBA" id="ARBA00022741"/>
    </source>
</evidence>
<evidence type="ECO:0000256" key="10">
    <source>
        <dbReference type="ARBA" id="ARBA00022917"/>
    </source>
</evidence>
<dbReference type="GO" id="GO:0006419">
    <property type="term" value="P:alanyl-tRNA aminoacylation"/>
    <property type="evidence" value="ECO:0007669"/>
    <property type="project" value="UniProtKB-UniRule"/>
</dbReference>
<protein>
    <recommendedName>
        <fullName evidence="12">Alanine--tRNA ligase</fullName>
        <ecNumber evidence="12">6.1.1.7</ecNumber>
    </recommendedName>
    <alternativeName>
        <fullName evidence="12">Alanyl-tRNA synthetase</fullName>
        <shortName evidence="12">AlaRS</shortName>
    </alternativeName>
</protein>
<feature type="binding site" evidence="12">
    <location>
        <position position="661"/>
    </location>
    <ligand>
        <name>Zn(2+)</name>
        <dbReference type="ChEBI" id="CHEBI:29105"/>
    </ligand>
</feature>
<evidence type="ECO:0000256" key="13">
    <source>
        <dbReference type="SAM" id="Coils"/>
    </source>
</evidence>
<dbReference type="Gene3D" id="3.30.980.10">
    <property type="entry name" value="Threonyl-trna Synthetase, Chain A, domain 2"/>
    <property type="match status" value="1"/>
</dbReference>
<dbReference type="NCBIfam" id="TIGR00344">
    <property type="entry name" value="alaS"/>
    <property type="match status" value="1"/>
</dbReference>
<dbReference type="CDD" id="cd00673">
    <property type="entry name" value="AlaRS_core"/>
    <property type="match status" value="1"/>
</dbReference>
<keyword evidence="13" id="KW-0175">Coiled coil</keyword>
<keyword evidence="4 12" id="KW-0436">Ligase</keyword>
<feature type="region of interest" description="Disordered" evidence="14">
    <location>
        <begin position="833"/>
        <end position="852"/>
    </location>
</feature>